<evidence type="ECO:0000256" key="2">
    <source>
        <dbReference type="ARBA" id="ARBA00022833"/>
    </source>
</evidence>
<dbReference type="RefSeq" id="XP_033162549.1">
    <property type="nucleotide sequence ID" value="XM_033306658.1"/>
</dbReference>
<dbReference type="Gene3D" id="3.30.40.10">
    <property type="entry name" value="Zinc/RING finger domain, C3HC4 (zinc finger)"/>
    <property type="match status" value="1"/>
</dbReference>
<dbReference type="Pfam" id="PF13639">
    <property type="entry name" value="zf-RING_2"/>
    <property type="match status" value="1"/>
</dbReference>
<dbReference type="GO" id="GO:0005634">
    <property type="term" value="C:nucleus"/>
    <property type="evidence" value="ECO:0007669"/>
    <property type="project" value="InterPro"/>
</dbReference>
<evidence type="ECO:0000256" key="1">
    <source>
        <dbReference type="ARBA" id="ARBA00022771"/>
    </source>
</evidence>
<dbReference type="InterPro" id="IPR001841">
    <property type="entry name" value="Znf_RING"/>
</dbReference>
<organism evidence="6 7">
    <name type="scientific">Drosophila mauritiana</name>
    <name type="common">Fruit fly</name>
    <dbReference type="NCBI Taxonomy" id="7226"/>
    <lineage>
        <taxon>Eukaryota</taxon>
        <taxon>Metazoa</taxon>
        <taxon>Ecdysozoa</taxon>
        <taxon>Arthropoda</taxon>
        <taxon>Hexapoda</taxon>
        <taxon>Insecta</taxon>
        <taxon>Pterygota</taxon>
        <taxon>Neoptera</taxon>
        <taxon>Endopterygota</taxon>
        <taxon>Diptera</taxon>
        <taxon>Brachycera</taxon>
        <taxon>Muscomorpha</taxon>
        <taxon>Ephydroidea</taxon>
        <taxon>Drosophilidae</taxon>
        <taxon>Drosophila</taxon>
        <taxon>Sophophora</taxon>
    </lineage>
</organism>
<feature type="region of interest" description="Disordered" evidence="4">
    <location>
        <begin position="25"/>
        <end position="44"/>
    </location>
</feature>
<accession>A0A6P8KEG6</accession>
<evidence type="ECO:0000313" key="6">
    <source>
        <dbReference type="Proteomes" id="UP000515162"/>
    </source>
</evidence>
<dbReference type="PANTHER" id="PTHR16047">
    <property type="entry name" value="RFWD3 PROTEIN"/>
    <property type="match status" value="1"/>
</dbReference>
<dbReference type="GO" id="GO:0036297">
    <property type="term" value="P:interstrand cross-link repair"/>
    <property type="evidence" value="ECO:0007669"/>
    <property type="project" value="InterPro"/>
</dbReference>
<dbReference type="GO" id="GO:0004842">
    <property type="term" value="F:ubiquitin-protein transferase activity"/>
    <property type="evidence" value="ECO:0007669"/>
    <property type="project" value="InterPro"/>
</dbReference>
<dbReference type="PANTHER" id="PTHR16047:SF7">
    <property type="entry name" value="E3 UBIQUITIN-PROTEIN LIGASE RFWD3"/>
    <property type="match status" value="1"/>
</dbReference>
<protein>
    <submittedName>
        <fullName evidence="7">E3 ubiquitin-protein ligase RNF4</fullName>
    </submittedName>
</protein>
<dbReference type="SUPFAM" id="SSF57850">
    <property type="entry name" value="RING/U-box"/>
    <property type="match status" value="1"/>
</dbReference>
<sequence length="176" mass="20845">MSTETETQENQINLLLVKMEALEKELERTEQQQEPPNGNPEEQVRKLRAHNLRVKYLNTQRRRILRQLQGKMLHYATLEERLHRLGELVLIAELHSGVKKINQRLDKMVEDSRCSICLLPWTENGIHRLVSLRCGHLFGSSCIHIAIRRNHRCPICRRRARHFHVRRIYSPSLLSH</sequence>
<reference evidence="7" key="1">
    <citation type="submission" date="2025-08" db="UniProtKB">
        <authorList>
            <consortium name="RefSeq"/>
        </authorList>
    </citation>
    <scope>IDENTIFICATION</scope>
    <source>
        <strain evidence="7">Mau12</strain>
        <tissue evidence="7">Whole Body</tissue>
    </source>
</reference>
<keyword evidence="1 3" id="KW-0863">Zinc-finger</keyword>
<dbReference type="GO" id="GO:0016567">
    <property type="term" value="P:protein ubiquitination"/>
    <property type="evidence" value="ECO:0007669"/>
    <property type="project" value="InterPro"/>
</dbReference>
<name>A0A6P8KEG6_DROMA</name>
<dbReference type="GO" id="GO:0008270">
    <property type="term" value="F:zinc ion binding"/>
    <property type="evidence" value="ECO:0007669"/>
    <property type="project" value="UniProtKB-KW"/>
</dbReference>
<keyword evidence="6" id="KW-1185">Reference proteome</keyword>
<dbReference type="InterPro" id="IPR037381">
    <property type="entry name" value="RFWD3"/>
</dbReference>
<evidence type="ECO:0000256" key="3">
    <source>
        <dbReference type="PROSITE-ProRule" id="PRU00175"/>
    </source>
</evidence>
<evidence type="ECO:0000313" key="7">
    <source>
        <dbReference type="RefSeq" id="XP_033162549.1"/>
    </source>
</evidence>
<dbReference type="PROSITE" id="PS50089">
    <property type="entry name" value="ZF_RING_2"/>
    <property type="match status" value="1"/>
</dbReference>
<feature type="domain" description="RING-type" evidence="5">
    <location>
        <begin position="114"/>
        <end position="157"/>
    </location>
</feature>
<proteinExistence type="predicted"/>
<gene>
    <name evidence="7" type="primary">LOC117142565</name>
</gene>
<keyword evidence="2" id="KW-0862">Zinc</keyword>
<evidence type="ECO:0000259" key="5">
    <source>
        <dbReference type="PROSITE" id="PS50089"/>
    </source>
</evidence>
<dbReference type="InterPro" id="IPR013083">
    <property type="entry name" value="Znf_RING/FYVE/PHD"/>
</dbReference>
<dbReference type="Proteomes" id="UP000515162">
    <property type="component" value="Chromosome 2L"/>
</dbReference>
<dbReference type="SMART" id="SM00184">
    <property type="entry name" value="RING"/>
    <property type="match status" value="1"/>
</dbReference>
<keyword evidence="1 3" id="KW-0479">Metal-binding</keyword>
<dbReference type="AlphaFoldDB" id="A0A6P8KEG6"/>
<evidence type="ECO:0000256" key="4">
    <source>
        <dbReference type="SAM" id="MobiDB-lite"/>
    </source>
</evidence>
<dbReference type="GeneID" id="117142565"/>